<dbReference type="AlphaFoldDB" id="A0A1G2DFR4"/>
<comment type="caution">
    <text evidence="1">The sequence shown here is derived from an EMBL/GenBank/DDBJ whole genome shotgun (WGS) entry which is preliminary data.</text>
</comment>
<name>A0A1G2DFR4_9BACT</name>
<protein>
    <submittedName>
        <fullName evidence="1">Uncharacterized protein</fullName>
    </submittedName>
</protein>
<gene>
    <name evidence="1" type="ORF">A2942_04920</name>
</gene>
<evidence type="ECO:0000313" key="2">
    <source>
        <dbReference type="Proteomes" id="UP000178534"/>
    </source>
</evidence>
<dbReference type="EMBL" id="MHLP01000033">
    <property type="protein sequence ID" value="OGZ11710.1"/>
    <property type="molecule type" value="Genomic_DNA"/>
</dbReference>
<organism evidence="1 2">
    <name type="scientific">Candidatus Lloydbacteria bacterium RIFCSPLOWO2_01_FULL_50_20</name>
    <dbReference type="NCBI Taxonomy" id="1798665"/>
    <lineage>
        <taxon>Bacteria</taxon>
        <taxon>Candidatus Lloydiibacteriota</taxon>
    </lineage>
</organism>
<accession>A0A1G2DFR4</accession>
<sequence>MFARKLDEAQGALARIRRSRIVEHGRADVKYGNYSYASYRVEECRGAWKNAHATPLNQRELPFDRLVKQVSEYASLGLFFHPKRVEHFDRHILSMTWFLEFRGWSVERSDNLRVVLVQHNRKATFTSREGHGLMLAVAIYALFPRTV</sequence>
<reference evidence="1 2" key="1">
    <citation type="journal article" date="2016" name="Nat. Commun.">
        <title>Thousands of microbial genomes shed light on interconnected biogeochemical processes in an aquifer system.</title>
        <authorList>
            <person name="Anantharaman K."/>
            <person name="Brown C.T."/>
            <person name="Hug L.A."/>
            <person name="Sharon I."/>
            <person name="Castelle C.J."/>
            <person name="Probst A.J."/>
            <person name="Thomas B.C."/>
            <person name="Singh A."/>
            <person name="Wilkins M.J."/>
            <person name="Karaoz U."/>
            <person name="Brodie E.L."/>
            <person name="Williams K.H."/>
            <person name="Hubbard S.S."/>
            <person name="Banfield J.F."/>
        </authorList>
    </citation>
    <scope>NUCLEOTIDE SEQUENCE [LARGE SCALE GENOMIC DNA]</scope>
</reference>
<evidence type="ECO:0000313" key="1">
    <source>
        <dbReference type="EMBL" id="OGZ11710.1"/>
    </source>
</evidence>
<dbReference type="Proteomes" id="UP000178534">
    <property type="component" value="Unassembled WGS sequence"/>
</dbReference>
<dbReference type="STRING" id="1798665.A2942_04920"/>
<proteinExistence type="predicted"/>